<keyword evidence="2" id="KW-0812">Transmembrane</keyword>
<sequence>MKSKLEIYALSVCFAAVFCIVISAGIAGYAVFTVATPELTLNENTYSNHQTNDAYWRSQPSYSSDGKQEARPSEAKLSQQRQESLVIAINGERRSGFQTLLQCFMFLLVAGLTLLIHWRVARGARSTT</sequence>
<feature type="transmembrane region" description="Helical" evidence="2">
    <location>
        <begin position="7"/>
        <end position="32"/>
    </location>
</feature>
<evidence type="ECO:0000256" key="1">
    <source>
        <dbReference type="SAM" id="MobiDB-lite"/>
    </source>
</evidence>
<accession>A0ABW3HHP1</accession>
<dbReference type="EMBL" id="JBHTIT010000001">
    <property type="protein sequence ID" value="MFD0950133.1"/>
    <property type="molecule type" value="Genomic_DNA"/>
</dbReference>
<keyword evidence="4" id="KW-1185">Reference proteome</keyword>
<dbReference type="RefSeq" id="WP_379070571.1">
    <property type="nucleotide sequence ID" value="NZ_JBHTIT010000001.1"/>
</dbReference>
<name>A0ABW3HHP1_9GAMM</name>
<proteinExistence type="predicted"/>
<feature type="transmembrane region" description="Helical" evidence="2">
    <location>
        <begin position="99"/>
        <end position="118"/>
    </location>
</feature>
<evidence type="ECO:0000313" key="4">
    <source>
        <dbReference type="Proteomes" id="UP001597044"/>
    </source>
</evidence>
<evidence type="ECO:0000256" key="2">
    <source>
        <dbReference type="SAM" id="Phobius"/>
    </source>
</evidence>
<comment type="caution">
    <text evidence="3">The sequence shown here is derived from an EMBL/GenBank/DDBJ whole genome shotgun (WGS) entry which is preliminary data.</text>
</comment>
<protein>
    <submittedName>
        <fullName evidence="3">Uncharacterized protein</fullName>
    </submittedName>
</protein>
<feature type="region of interest" description="Disordered" evidence="1">
    <location>
        <begin position="51"/>
        <end position="81"/>
    </location>
</feature>
<feature type="compositionally biased region" description="Polar residues" evidence="1">
    <location>
        <begin position="51"/>
        <end position="65"/>
    </location>
</feature>
<evidence type="ECO:0000313" key="3">
    <source>
        <dbReference type="EMBL" id="MFD0950133.1"/>
    </source>
</evidence>
<reference evidence="4" key="1">
    <citation type="journal article" date="2019" name="Int. J. Syst. Evol. Microbiol.">
        <title>The Global Catalogue of Microorganisms (GCM) 10K type strain sequencing project: providing services to taxonomists for standard genome sequencing and annotation.</title>
        <authorList>
            <consortium name="The Broad Institute Genomics Platform"/>
            <consortium name="The Broad Institute Genome Sequencing Center for Infectious Disease"/>
            <person name="Wu L."/>
            <person name="Ma J."/>
        </authorList>
    </citation>
    <scope>NUCLEOTIDE SEQUENCE [LARGE SCALE GENOMIC DNA]</scope>
    <source>
        <strain evidence="4">CCUG 63419</strain>
    </source>
</reference>
<gene>
    <name evidence="3" type="ORF">ACFQ0F_06995</name>
</gene>
<organism evidence="3 4">
    <name type="scientific">Paraperlucidibaca wandonensis</name>
    <dbReference type="NCBI Taxonomy" id="1268273"/>
    <lineage>
        <taxon>Bacteria</taxon>
        <taxon>Pseudomonadati</taxon>
        <taxon>Pseudomonadota</taxon>
        <taxon>Gammaproteobacteria</taxon>
        <taxon>Moraxellales</taxon>
        <taxon>Moraxellaceae</taxon>
        <taxon>Paraperlucidibaca</taxon>
    </lineage>
</organism>
<keyword evidence="2" id="KW-1133">Transmembrane helix</keyword>
<keyword evidence="2" id="KW-0472">Membrane</keyword>
<dbReference type="Proteomes" id="UP001597044">
    <property type="component" value="Unassembled WGS sequence"/>
</dbReference>